<evidence type="ECO:0000259" key="5">
    <source>
        <dbReference type="PROSITE" id="PS50931"/>
    </source>
</evidence>
<comment type="caution">
    <text evidence="6">The sequence shown here is derived from an EMBL/GenBank/DDBJ whole genome shotgun (WGS) entry which is preliminary data.</text>
</comment>
<dbReference type="RefSeq" id="WP_091786321.1">
    <property type="nucleotide sequence ID" value="NZ_FNDI01000024.1"/>
</dbReference>
<dbReference type="GO" id="GO:0003700">
    <property type="term" value="F:DNA-binding transcription factor activity"/>
    <property type="evidence" value="ECO:0007669"/>
    <property type="project" value="InterPro"/>
</dbReference>
<dbReference type="InterPro" id="IPR036388">
    <property type="entry name" value="WH-like_DNA-bd_sf"/>
</dbReference>
<dbReference type="PANTHER" id="PTHR30537:SF5">
    <property type="entry name" value="HTH-TYPE TRANSCRIPTIONAL ACTIVATOR TTDR-RELATED"/>
    <property type="match status" value="1"/>
</dbReference>
<dbReference type="InterPro" id="IPR005119">
    <property type="entry name" value="LysR_subst-bd"/>
</dbReference>
<dbReference type="AlphaFoldDB" id="A0A7Z7FKC0"/>
<organism evidence="6 7">
    <name type="scientific">Paraburkholderia steynii</name>
    <dbReference type="NCBI Taxonomy" id="1245441"/>
    <lineage>
        <taxon>Bacteria</taxon>
        <taxon>Pseudomonadati</taxon>
        <taxon>Pseudomonadota</taxon>
        <taxon>Betaproteobacteria</taxon>
        <taxon>Burkholderiales</taxon>
        <taxon>Burkholderiaceae</taxon>
        <taxon>Paraburkholderia</taxon>
    </lineage>
</organism>
<feature type="domain" description="HTH lysR-type" evidence="5">
    <location>
        <begin position="1"/>
        <end position="58"/>
    </location>
</feature>
<gene>
    <name evidence="6" type="ORF">SAMN04487926_124114</name>
</gene>
<reference evidence="6" key="1">
    <citation type="submission" date="2016-10" db="EMBL/GenBank/DDBJ databases">
        <authorList>
            <person name="Varghese N."/>
            <person name="Submissions S."/>
        </authorList>
    </citation>
    <scope>NUCLEOTIDE SEQUENCE [LARGE SCALE GENOMIC DNA]</scope>
    <source>
        <strain evidence="6">YR281</strain>
    </source>
</reference>
<dbReference type="PANTHER" id="PTHR30537">
    <property type="entry name" value="HTH-TYPE TRANSCRIPTIONAL REGULATOR"/>
    <property type="match status" value="1"/>
</dbReference>
<accession>A0A7Z7FKC0</accession>
<protein>
    <submittedName>
        <fullName evidence="6">DNA-binding transcriptional regulator, LysR family</fullName>
    </submittedName>
</protein>
<dbReference type="EMBL" id="FNDI01000024">
    <property type="protein sequence ID" value="SDI80460.1"/>
    <property type="molecule type" value="Genomic_DNA"/>
</dbReference>
<keyword evidence="3 6" id="KW-0238">DNA-binding</keyword>
<dbReference type="GO" id="GO:0006351">
    <property type="term" value="P:DNA-templated transcription"/>
    <property type="evidence" value="ECO:0007669"/>
    <property type="project" value="TreeGrafter"/>
</dbReference>
<dbReference type="Gene3D" id="3.40.190.290">
    <property type="match status" value="1"/>
</dbReference>
<evidence type="ECO:0000256" key="3">
    <source>
        <dbReference type="ARBA" id="ARBA00023125"/>
    </source>
</evidence>
<dbReference type="InterPro" id="IPR058163">
    <property type="entry name" value="LysR-type_TF_proteobact-type"/>
</dbReference>
<evidence type="ECO:0000256" key="4">
    <source>
        <dbReference type="ARBA" id="ARBA00023163"/>
    </source>
</evidence>
<dbReference type="FunFam" id="3.40.190.290:FF:000001">
    <property type="entry name" value="Transcriptional regulator, LysR family"/>
    <property type="match status" value="1"/>
</dbReference>
<evidence type="ECO:0000256" key="2">
    <source>
        <dbReference type="ARBA" id="ARBA00023015"/>
    </source>
</evidence>
<dbReference type="Pfam" id="PF03466">
    <property type="entry name" value="LysR_substrate"/>
    <property type="match status" value="1"/>
</dbReference>
<dbReference type="FunFam" id="1.10.10.10:FF:000001">
    <property type="entry name" value="LysR family transcriptional regulator"/>
    <property type="match status" value="1"/>
</dbReference>
<dbReference type="SUPFAM" id="SSF53850">
    <property type="entry name" value="Periplasmic binding protein-like II"/>
    <property type="match status" value="1"/>
</dbReference>
<proteinExistence type="inferred from homology"/>
<dbReference type="GO" id="GO:0043565">
    <property type="term" value="F:sequence-specific DNA binding"/>
    <property type="evidence" value="ECO:0007669"/>
    <property type="project" value="TreeGrafter"/>
</dbReference>
<dbReference type="InterPro" id="IPR000847">
    <property type="entry name" value="LysR_HTH_N"/>
</dbReference>
<name>A0A7Z7FKC0_9BURK</name>
<evidence type="ECO:0000256" key="1">
    <source>
        <dbReference type="ARBA" id="ARBA00009437"/>
    </source>
</evidence>
<dbReference type="SUPFAM" id="SSF46785">
    <property type="entry name" value="Winged helix' DNA-binding domain"/>
    <property type="match status" value="1"/>
</dbReference>
<dbReference type="PROSITE" id="PS50931">
    <property type="entry name" value="HTH_LYSR"/>
    <property type="match status" value="1"/>
</dbReference>
<dbReference type="Proteomes" id="UP000198900">
    <property type="component" value="Unassembled WGS sequence"/>
</dbReference>
<evidence type="ECO:0000313" key="7">
    <source>
        <dbReference type="Proteomes" id="UP000198900"/>
    </source>
</evidence>
<keyword evidence="7" id="KW-1185">Reference proteome</keyword>
<evidence type="ECO:0000313" key="6">
    <source>
        <dbReference type="EMBL" id="SDI80460.1"/>
    </source>
</evidence>
<dbReference type="CDD" id="cd08422">
    <property type="entry name" value="PBP2_CrgA_like"/>
    <property type="match status" value="1"/>
</dbReference>
<dbReference type="Pfam" id="PF00126">
    <property type="entry name" value="HTH_1"/>
    <property type="match status" value="1"/>
</dbReference>
<sequence>MQLDDLKIFVATVDARNFTAAAVRLQLSKQFVSRRVMALEASLGVRLLVRNTRKLAVTDLGYEFYQRATRILGDVEDAEQAMSSGRSDPRGLLRVSAPMSFGMIHLSPLVAAFLRANADVRIDLELSDRVVDVVGEGFDMALRIGTLADSTLIAQKLAEIRMVACCSPAYRKARRPPATPDDLARHACLLYGQEARSGWEYIVDGASRTVEVHGPLRVNNGEVIRDAAIAGLGIARLPEFIVADALASGKLVEVLGEYVSPPLTLYAVYPQHRQASVTIRAFTQFLRDRFAKAVLPKPVLPKPVLPKR</sequence>
<keyword evidence="2" id="KW-0805">Transcription regulation</keyword>
<keyword evidence="4" id="KW-0804">Transcription</keyword>
<dbReference type="InterPro" id="IPR036390">
    <property type="entry name" value="WH_DNA-bd_sf"/>
</dbReference>
<comment type="similarity">
    <text evidence="1">Belongs to the LysR transcriptional regulatory family.</text>
</comment>
<dbReference type="Gene3D" id="1.10.10.10">
    <property type="entry name" value="Winged helix-like DNA-binding domain superfamily/Winged helix DNA-binding domain"/>
    <property type="match status" value="1"/>
</dbReference>